<dbReference type="SMART" id="SM00347">
    <property type="entry name" value="HTH_MARR"/>
    <property type="match status" value="1"/>
</dbReference>
<dbReference type="EMBL" id="JBHUCP010000048">
    <property type="protein sequence ID" value="MFD1534981.1"/>
    <property type="molecule type" value="Genomic_DNA"/>
</dbReference>
<evidence type="ECO:0000259" key="4">
    <source>
        <dbReference type="PROSITE" id="PS50995"/>
    </source>
</evidence>
<dbReference type="PROSITE" id="PS01117">
    <property type="entry name" value="HTH_MARR_1"/>
    <property type="match status" value="1"/>
</dbReference>
<dbReference type="InterPro" id="IPR052526">
    <property type="entry name" value="HTH-type_Bedaq_tolerance"/>
</dbReference>
<name>A0ABW4FWW5_9PSEU</name>
<keyword evidence="6" id="KW-1185">Reference proteome</keyword>
<keyword evidence="1" id="KW-0805">Transcription regulation</keyword>
<dbReference type="SUPFAM" id="SSF46785">
    <property type="entry name" value="Winged helix' DNA-binding domain"/>
    <property type="match status" value="1"/>
</dbReference>
<proteinExistence type="predicted"/>
<evidence type="ECO:0000256" key="3">
    <source>
        <dbReference type="ARBA" id="ARBA00023163"/>
    </source>
</evidence>
<dbReference type="PANTHER" id="PTHR39515">
    <property type="entry name" value="CONSERVED PROTEIN"/>
    <property type="match status" value="1"/>
</dbReference>
<dbReference type="Proteomes" id="UP001597145">
    <property type="component" value="Unassembled WGS sequence"/>
</dbReference>
<dbReference type="PROSITE" id="PS50995">
    <property type="entry name" value="HTH_MARR_2"/>
    <property type="match status" value="1"/>
</dbReference>
<gene>
    <name evidence="5" type="ORF">ACFSCY_36780</name>
</gene>
<reference evidence="6" key="1">
    <citation type="journal article" date="2019" name="Int. J. Syst. Evol. Microbiol.">
        <title>The Global Catalogue of Microorganisms (GCM) 10K type strain sequencing project: providing services to taxonomists for standard genome sequencing and annotation.</title>
        <authorList>
            <consortium name="The Broad Institute Genomics Platform"/>
            <consortium name="The Broad Institute Genome Sequencing Center for Infectious Disease"/>
            <person name="Wu L."/>
            <person name="Ma J."/>
        </authorList>
    </citation>
    <scope>NUCLEOTIDE SEQUENCE [LARGE SCALE GENOMIC DNA]</scope>
    <source>
        <strain evidence="6">JCM 12165</strain>
    </source>
</reference>
<dbReference type="PANTHER" id="PTHR39515:SF2">
    <property type="entry name" value="HTH-TYPE TRANSCRIPTIONAL REGULATOR RV0880"/>
    <property type="match status" value="1"/>
</dbReference>
<keyword evidence="2" id="KW-0238">DNA-binding</keyword>
<dbReference type="PRINTS" id="PR00598">
    <property type="entry name" value="HTHMARR"/>
</dbReference>
<comment type="caution">
    <text evidence="5">The sequence shown here is derived from an EMBL/GenBank/DDBJ whole genome shotgun (WGS) entry which is preliminary data.</text>
</comment>
<dbReference type="RefSeq" id="WP_343972972.1">
    <property type="nucleotide sequence ID" value="NZ_BAAAJG010000003.1"/>
</dbReference>
<sequence>MTERFDSEDVTRLRIALGRISRSLDRQSRGDGFTRTEMSVLGTVMRLGPVGLSELADIEGVNPTMLSRIVGKLEDKGLLARRPDPADRRAALVELTKAGQAEQKRLRSERSALLTARLAAMPEKSAAEVLAALPALEALADQLAPRSEKP</sequence>
<organism evidence="5 6">
    <name type="scientific">Pseudonocardia aurantiaca</name>
    <dbReference type="NCBI Taxonomy" id="75290"/>
    <lineage>
        <taxon>Bacteria</taxon>
        <taxon>Bacillati</taxon>
        <taxon>Actinomycetota</taxon>
        <taxon>Actinomycetes</taxon>
        <taxon>Pseudonocardiales</taxon>
        <taxon>Pseudonocardiaceae</taxon>
        <taxon>Pseudonocardia</taxon>
    </lineage>
</organism>
<evidence type="ECO:0000256" key="2">
    <source>
        <dbReference type="ARBA" id="ARBA00023125"/>
    </source>
</evidence>
<dbReference type="InterPro" id="IPR023187">
    <property type="entry name" value="Tscrpt_reg_MarR-type_CS"/>
</dbReference>
<evidence type="ECO:0000256" key="1">
    <source>
        <dbReference type="ARBA" id="ARBA00023015"/>
    </source>
</evidence>
<dbReference type="InterPro" id="IPR000835">
    <property type="entry name" value="HTH_MarR-typ"/>
</dbReference>
<protein>
    <submittedName>
        <fullName evidence="5">MarR family winged helix-turn-helix transcriptional regulator</fullName>
    </submittedName>
</protein>
<feature type="domain" description="HTH marR-type" evidence="4">
    <location>
        <begin position="10"/>
        <end position="138"/>
    </location>
</feature>
<evidence type="ECO:0000313" key="6">
    <source>
        <dbReference type="Proteomes" id="UP001597145"/>
    </source>
</evidence>
<dbReference type="InterPro" id="IPR036390">
    <property type="entry name" value="WH_DNA-bd_sf"/>
</dbReference>
<accession>A0ABW4FWW5</accession>
<evidence type="ECO:0000313" key="5">
    <source>
        <dbReference type="EMBL" id="MFD1534981.1"/>
    </source>
</evidence>
<dbReference type="Pfam" id="PF01047">
    <property type="entry name" value="MarR"/>
    <property type="match status" value="1"/>
</dbReference>
<keyword evidence="3" id="KW-0804">Transcription</keyword>
<dbReference type="Gene3D" id="1.10.10.10">
    <property type="entry name" value="Winged helix-like DNA-binding domain superfamily/Winged helix DNA-binding domain"/>
    <property type="match status" value="1"/>
</dbReference>
<dbReference type="InterPro" id="IPR036388">
    <property type="entry name" value="WH-like_DNA-bd_sf"/>
</dbReference>